<keyword evidence="2" id="KW-1003">Cell membrane</keyword>
<protein>
    <recommendedName>
        <fullName evidence="9">Flagellar protein FliL</fullName>
    </recommendedName>
</protein>
<dbReference type="GO" id="GO:0005886">
    <property type="term" value="C:plasma membrane"/>
    <property type="evidence" value="ECO:0007669"/>
    <property type="project" value="UniProtKB-SubCell"/>
</dbReference>
<accession>X0WB84</accession>
<evidence type="ECO:0000256" key="3">
    <source>
        <dbReference type="ARBA" id="ARBA00022500"/>
    </source>
</evidence>
<keyword evidence="6" id="KW-1133">Transmembrane helix</keyword>
<dbReference type="Pfam" id="PF03748">
    <property type="entry name" value="FliL"/>
    <property type="match status" value="1"/>
</dbReference>
<dbReference type="GO" id="GO:0009425">
    <property type="term" value="C:bacterial-type flagellum basal body"/>
    <property type="evidence" value="ECO:0007669"/>
    <property type="project" value="InterPro"/>
</dbReference>
<dbReference type="AlphaFoldDB" id="X0WB84"/>
<reference evidence="8" key="1">
    <citation type="journal article" date="2014" name="Front. Microbiol.">
        <title>High frequency of phylogenetically diverse reductive dehalogenase-homologous genes in deep subseafloor sedimentary metagenomes.</title>
        <authorList>
            <person name="Kawai M."/>
            <person name="Futagami T."/>
            <person name="Toyoda A."/>
            <person name="Takaki Y."/>
            <person name="Nishi S."/>
            <person name="Hori S."/>
            <person name="Arai W."/>
            <person name="Tsubouchi T."/>
            <person name="Morono Y."/>
            <person name="Uchiyama I."/>
            <person name="Ito T."/>
            <person name="Fujiyama A."/>
            <person name="Inagaki F."/>
            <person name="Takami H."/>
        </authorList>
    </citation>
    <scope>NUCLEOTIDE SEQUENCE</scope>
    <source>
        <strain evidence="8">Expedition CK06-06</strain>
    </source>
</reference>
<keyword evidence="5" id="KW-0283">Flagellar rotation</keyword>
<keyword evidence="3" id="KW-0145">Chemotaxis</keyword>
<evidence type="ECO:0000313" key="8">
    <source>
        <dbReference type="EMBL" id="GAG27920.1"/>
    </source>
</evidence>
<dbReference type="InterPro" id="IPR005503">
    <property type="entry name" value="FliL"/>
</dbReference>
<evidence type="ECO:0000256" key="1">
    <source>
        <dbReference type="ARBA" id="ARBA00004162"/>
    </source>
</evidence>
<evidence type="ECO:0000256" key="7">
    <source>
        <dbReference type="ARBA" id="ARBA00023136"/>
    </source>
</evidence>
<evidence type="ECO:0000256" key="5">
    <source>
        <dbReference type="ARBA" id="ARBA00022779"/>
    </source>
</evidence>
<keyword evidence="4" id="KW-0812">Transmembrane</keyword>
<gene>
    <name evidence="8" type="ORF">S01H1_52225</name>
</gene>
<dbReference type="GO" id="GO:0071973">
    <property type="term" value="P:bacterial-type flagellum-dependent cell motility"/>
    <property type="evidence" value="ECO:0007669"/>
    <property type="project" value="InterPro"/>
</dbReference>
<organism evidence="8">
    <name type="scientific">marine sediment metagenome</name>
    <dbReference type="NCBI Taxonomy" id="412755"/>
    <lineage>
        <taxon>unclassified sequences</taxon>
        <taxon>metagenomes</taxon>
        <taxon>ecological metagenomes</taxon>
    </lineage>
</organism>
<keyword evidence="7" id="KW-0472">Membrane</keyword>
<proteinExistence type="predicted"/>
<evidence type="ECO:0000256" key="2">
    <source>
        <dbReference type="ARBA" id="ARBA00022475"/>
    </source>
</evidence>
<dbReference type="EMBL" id="BARS01033750">
    <property type="protein sequence ID" value="GAG27920.1"/>
    <property type="molecule type" value="Genomic_DNA"/>
</dbReference>
<evidence type="ECO:0000256" key="4">
    <source>
        <dbReference type="ARBA" id="ARBA00022692"/>
    </source>
</evidence>
<dbReference type="GO" id="GO:0006935">
    <property type="term" value="P:chemotaxis"/>
    <property type="evidence" value="ECO:0007669"/>
    <property type="project" value="UniProtKB-KW"/>
</dbReference>
<comment type="caution">
    <text evidence="8">The sequence shown here is derived from an EMBL/GenBank/DDBJ whole genome shotgun (WGS) entry which is preliminary data.</text>
</comment>
<evidence type="ECO:0000256" key="6">
    <source>
        <dbReference type="ARBA" id="ARBA00022989"/>
    </source>
</evidence>
<sequence length="172" mass="18917">IAGLVIARQHKKVIAGLAIARQHKKVIAGLAIGLFMSPLVAYGLKHWYTHPGGGARQKVASTQFYRAPIKSDSRILWDLAVFVVLLPEDVDQAYFSLSISARLSDSNLYREIDSKKPLLRGVIYGVLNKAAKSGRPQMVSKEKLKRDIIGALNGLLVTGTIDDIYFAEFLVV</sequence>
<evidence type="ECO:0008006" key="9">
    <source>
        <dbReference type="Google" id="ProtNLM"/>
    </source>
</evidence>
<feature type="non-terminal residue" evidence="8">
    <location>
        <position position="1"/>
    </location>
</feature>
<comment type="subcellular location">
    <subcellularLocation>
        <location evidence="1">Cell membrane</location>
        <topology evidence="1">Single-pass membrane protein</topology>
    </subcellularLocation>
</comment>
<name>X0WB84_9ZZZZ</name>